<comment type="caution">
    <text evidence="2">The sequence shown here is derived from an EMBL/GenBank/DDBJ whole genome shotgun (WGS) entry which is preliminary data.</text>
</comment>
<feature type="compositionally biased region" description="Basic and acidic residues" evidence="1">
    <location>
        <begin position="9"/>
        <end position="21"/>
    </location>
</feature>
<feature type="compositionally biased region" description="Low complexity" evidence="1">
    <location>
        <begin position="400"/>
        <end position="409"/>
    </location>
</feature>
<feature type="compositionally biased region" description="Basic and acidic residues" evidence="1">
    <location>
        <begin position="245"/>
        <end position="279"/>
    </location>
</feature>
<feature type="region of interest" description="Disordered" evidence="1">
    <location>
        <begin position="1"/>
        <end position="330"/>
    </location>
</feature>
<feature type="compositionally biased region" description="Polar residues" evidence="1">
    <location>
        <begin position="22"/>
        <end position="65"/>
    </location>
</feature>
<sequence>MSPHTQHNQKVERKQQRDKENGSSQHQFSYRHCPSSQYLHQPSATSRSTPHFYRQQLSPSNLDRVQQQQPKKPIPVSSVGRNMIVQKEENGRLKTISSQEHHHYKKMGHLFSSTTPTTPSTGGKKMKTKRSASNSDLDQFLPRIKRVKTSSPRPVIAAAVTARPPLESQRITRSSKPTRKKKTTPFVISDHQAAAIEDDDEVEKYSEDSDEEETEKYFEDDAEDSNKEKVENSQRTTNKSYRAKPTVDPHKRKTEKYFEGDAAEKYSEDSNKEKVEKQPPLDSQRTPHKRKTSIVISDLAAAVTVRPPLKSQRTTDPRKKKTAPVGISDHQQSTRVIAVTVRPPLDSQRTTRSSINKSYRVKPTVDLRKKKRTPIVILDHQQSTKRSDYIDELLPPPPSITTTSCTQSSAPQQQRKNNQVNYFKINLTTRVYDSLSIFRSHIGGGKHLGSSCNPVTETILLKRNCDRVEKWEKLTEPPVYFERVEADANICGGAYSSSSFRRQAAQLGLFESIQNVILHFDTLKRQCNNCIKDTDKTVKVPNHWWPVGIEGSVHQRRTCIDPQLLRTNSDKRKIKDIEYMAREVFKLSDSAIANVLNKTSSLLYEVSAVCNQWHKKRNLLSMPGHVPAKYASTTILIGPNERFLEMRDGVYYMLERGTVIKFMIHPTRFTDFVLETAIGYSIHNNIKGAVGVIGTCPEAFCIEMDFAGVTLQDVINGDLNCVLNHPRAPPGAPPTKTVCQQELIQHHMAPTNITKMRGVLYGVRMLQVTGRLPEPLQEICKIPISDSYTAVGVTHLMREKLLGELPFVAAEIVNVVTRLSQQGLVNPDIKSDNVVIDGVTGQPKMIDFGLVIPVGKRDTAREVISSSSASVYSDYPQTAPEYLMGEKCQEAAMTYGLSYMINDMLNTLVRRTGDMGAVSMSVNIPLRAFMVKAYAQDFRERPRAYLMAPLIGACFPFRHSIAKLFNEPKHTLV</sequence>
<protein>
    <submittedName>
        <fullName evidence="2">Wsv423-like protein</fullName>
    </submittedName>
</protein>
<evidence type="ECO:0000313" key="2">
    <source>
        <dbReference type="EMBL" id="GBG35593.1"/>
    </source>
</evidence>
<name>A0A401IPQ1_9VIRU</name>
<dbReference type="SUPFAM" id="SSF56112">
    <property type="entry name" value="Protein kinase-like (PK-like)"/>
    <property type="match status" value="1"/>
</dbReference>
<organism evidence="2">
    <name type="scientific">Sesarmops intermedium nimavirus</name>
    <dbReference type="NCBI Taxonomy" id="2133796"/>
    <lineage>
        <taxon>Viruses</taxon>
        <taxon>Viruses incertae sedis</taxon>
        <taxon>Naldaviricetes</taxon>
        <taxon>Nimaviridae</taxon>
    </lineage>
</organism>
<feature type="region of interest" description="Disordered" evidence="1">
    <location>
        <begin position="396"/>
        <end position="417"/>
    </location>
</feature>
<proteinExistence type="predicted"/>
<evidence type="ECO:0000256" key="1">
    <source>
        <dbReference type="SAM" id="MobiDB-lite"/>
    </source>
</evidence>
<feature type="compositionally biased region" description="Basic and acidic residues" evidence="1">
    <location>
        <begin position="215"/>
        <end position="232"/>
    </location>
</feature>
<dbReference type="EMBL" id="BFCG01000003">
    <property type="protein sequence ID" value="GBG35593.1"/>
    <property type="molecule type" value="Genomic_DNA"/>
</dbReference>
<dbReference type="Gene3D" id="1.10.510.10">
    <property type="entry name" value="Transferase(Phosphotransferase) domain 1"/>
    <property type="match status" value="1"/>
</dbReference>
<feature type="compositionally biased region" description="Acidic residues" evidence="1">
    <location>
        <begin position="196"/>
        <end position="214"/>
    </location>
</feature>
<feature type="compositionally biased region" description="Low complexity" evidence="1">
    <location>
        <begin position="112"/>
        <end position="123"/>
    </location>
</feature>
<dbReference type="InterPro" id="IPR011009">
    <property type="entry name" value="Kinase-like_dom_sf"/>
</dbReference>
<reference evidence="2" key="1">
    <citation type="journal article" date="2018" name="J. Virol.">
        <title>Crustacean Genome Exploration Reveals the Evolutionary Origin of White Spot Syndrome Virus.</title>
        <authorList>
            <person name="Kawato S."/>
            <person name="Shitara A."/>
            <person name="Wang Y."/>
            <person name="Nozaki R."/>
            <person name="Kondo H."/>
            <person name="Hirono I."/>
        </authorList>
    </citation>
    <scope>NUCLEOTIDE SEQUENCE</scope>
    <source>
        <strain evidence="2">Kochi-1</strain>
    </source>
</reference>
<accession>A0A401IPQ1</accession>